<proteinExistence type="predicted"/>
<dbReference type="EMBL" id="BGPR01006149">
    <property type="protein sequence ID" value="GBN16436.1"/>
    <property type="molecule type" value="Genomic_DNA"/>
</dbReference>
<accession>A0A4Y2LSB1</accession>
<evidence type="ECO:0000313" key="3">
    <source>
        <dbReference type="Proteomes" id="UP000499080"/>
    </source>
</evidence>
<keyword evidence="3" id="KW-1185">Reference proteome</keyword>
<dbReference type="AlphaFoldDB" id="A0A4Y2LSB1"/>
<dbReference type="GO" id="GO:0015074">
    <property type="term" value="P:DNA integration"/>
    <property type="evidence" value="ECO:0007669"/>
    <property type="project" value="InterPro"/>
</dbReference>
<dbReference type="Proteomes" id="UP000499080">
    <property type="component" value="Unassembled WGS sequence"/>
</dbReference>
<protein>
    <recommendedName>
        <fullName evidence="1">Transposase Tc1-like domain-containing protein</fullName>
    </recommendedName>
</protein>
<sequence length="97" mass="11145">MVRKKNWRSGKLQRTISLERAWLRRLTRIVSSQRSQTLAQITTQLNQGTSRTVSKRTVQRSLHRMGFGSRRPTRVPLLNAAIGLHVLRGRVNTENGL</sequence>
<dbReference type="Pfam" id="PF01498">
    <property type="entry name" value="HTH_Tnp_Tc3_2"/>
    <property type="match status" value="1"/>
</dbReference>
<evidence type="ECO:0000313" key="2">
    <source>
        <dbReference type="EMBL" id="GBN16436.1"/>
    </source>
</evidence>
<dbReference type="GO" id="GO:0003677">
    <property type="term" value="F:DNA binding"/>
    <property type="evidence" value="ECO:0007669"/>
    <property type="project" value="InterPro"/>
</dbReference>
<dbReference type="OrthoDB" id="6432984at2759"/>
<gene>
    <name evidence="2" type="ORF">AVEN_205339_1</name>
</gene>
<comment type="caution">
    <text evidence="2">The sequence shown here is derived from an EMBL/GenBank/DDBJ whole genome shotgun (WGS) entry which is preliminary data.</text>
</comment>
<reference evidence="2 3" key="1">
    <citation type="journal article" date="2019" name="Sci. Rep.">
        <title>Orb-weaving spider Araneus ventricosus genome elucidates the spidroin gene catalogue.</title>
        <authorList>
            <person name="Kono N."/>
            <person name="Nakamura H."/>
            <person name="Ohtoshi R."/>
            <person name="Moran D.A.P."/>
            <person name="Shinohara A."/>
            <person name="Yoshida Y."/>
            <person name="Fujiwara M."/>
            <person name="Mori M."/>
            <person name="Tomita M."/>
            <person name="Arakawa K."/>
        </authorList>
    </citation>
    <scope>NUCLEOTIDE SEQUENCE [LARGE SCALE GENOMIC DNA]</scope>
</reference>
<evidence type="ECO:0000259" key="1">
    <source>
        <dbReference type="Pfam" id="PF01498"/>
    </source>
</evidence>
<name>A0A4Y2LSB1_ARAVE</name>
<dbReference type="GO" id="GO:0006313">
    <property type="term" value="P:DNA transposition"/>
    <property type="evidence" value="ECO:0007669"/>
    <property type="project" value="InterPro"/>
</dbReference>
<dbReference type="InterPro" id="IPR002492">
    <property type="entry name" value="Transposase_Tc1-like"/>
</dbReference>
<feature type="domain" description="Transposase Tc1-like" evidence="1">
    <location>
        <begin position="24"/>
        <end position="80"/>
    </location>
</feature>
<organism evidence="2 3">
    <name type="scientific">Araneus ventricosus</name>
    <name type="common">Orbweaver spider</name>
    <name type="synonym">Epeira ventricosa</name>
    <dbReference type="NCBI Taxonomy" id="182803"/>
    <lineage>
        <taxon>Eukaryota</taxon>
        <taxon>Metazoa</taxon>
        <taxon>Ecdysozoa</taxon>
        <taxon>Arthropoda</taxon>
        <taxon>Chelicerata</taxon>
        <taxon>Arachnida</taxon>
        <taxon>Araneae</taxon>
        <taxon>Araneomorphae</taxon>
        <taxon>Entelegynae</taxon>
        <taxon>Araneoidea</taxon>
        <taxon>Araneidae</taxon>
        <taxon>Araneus</taxon>
    </lineage>
</organism>